<dbReference type="PROSITE" id="PS51379">
    <property type="entry name" value="4FE4S_FER_2"/>
    <property type="match status" value="1"/>
</dbReference>
<name>H8G983_9PSEU</name>
<dbReference type="PRINTS" id="PR00352">
    <property type="entry name" value="3FE4SFRDOXIN"/>
</dbReference>
<dbReference type="GO" id="GO:0051538">
    <property type="term" value="F:3 iron, 4 sulfur cluster binding"/>
    <property type="evidence" value="ECO:0007669"/>
    <property type="project" value="UniProtKB-KW"/>
</dbReference>
<dbReference type="EMBL" id="CM001466">
    <property type="protein sequence ID" value="EHY87468.1"/>
    <property type="molecule type" value="Genomic_DNA"/>
</dbReference>
<evidence type="ECO:0000313" key="11">
    <source>
        <dbReference type="Proteomes" id="UP000004705"/>
    </source>
</evidence>
<keyword evidence="11" id="KW-1185">Reference proteome</keyword>
<protein>
    <recommendedName>
        <fullName evidence="8">Ferredoxin</fullName>
    </recommendedName>
</protein>
<dbReference type="HOGENOM" id="CLU_139698_6_1_11"/>
<evidence type="ECO:0000256" key="3">
    <source>
        <dbReference type="ARBA" id="ARBA00022723"/>
    </source>
</evidence>
<evidence type="ECO:0000256" key="1">
    <source>
        <dbReference type="ARBA" id="ARBA00001927"/>
    </source>
</evidence>
<sequence>MQLTYTLPPYRNQEKVQRMPITIDYDRCGGHGLCALTAPEVFQMDDQGFTRYVAEPADSERDNVIQAIPDCPVQAIRVLSEGQA</sequence>
<evidence type="ECO:0000256" key="6">
    <source>
        <dbReference type="ARBA" id="ARBA00023014"/>
    </source>
</evidence>
<dbReference type="SUPFAM" id="SSF54862">
    <property type="entry name" value="4Fe-4S ferredoxins"/>
    <property type="match status" value="1"/>
</dbReference>
<evidence type="ECO:0000313" key="10">
    <source>
        <dbReference type="EMBL" id="EHY87468.1"/>
    </source>
</evidence>
<dbReference type="GO" id="GO:0009055">
    <property type="term" value="F:electron transfer activity"/>
    <property type="evidence" value="ECO:0007669"/>
    <property type="project" value="UniProtKB-UniRule"/>
</dbReference>
<keyword evidence="6 8" id="KW-0411">Iron-sulfur</keyword>
<comment type="function">
    <text evidence="8">Ferredoxins are iron-sulfur proteins that transfer electrons in a wide variety of metabolic reactions.</text>
</comment>
<dbReference type="AlphaFoldDB" id="H8G983"/>
<comment type="cofactor">
    <cofactor evidence="1">
        <name>[3Fe-4S] cluster</name>
        <dbReference type="ChEBI" id="CHEBI:21137"/>
    </cofactor>
</comment>
<accession>H8G983</accession>
<dbReference type="PANTHER" id="PTHR36923">
    <property type="entry name" value="FERREDOXIN"/>
    <property type="match status" value="1"/>
</dbReference>
<dbReference type="Pfam" id="PF13459">
    <property type="entry name" value="Fer4_15"/>
    <property type="match status" value="1"/>
</dbReference>
<keyword evidence="5 8" id="KW-0408">Iron</keyword>
<proteinExistence type="predicted"/>
<dbReference type="Proteomes" id="UP000004705">
    <property type="component" value="Chromosome"/>
</dbReference>
<dbReference type="GO" id="GO:0005506">
    <property type="term" value="F:iron ion binding"/>
    <property type="evidence" value="ECO:0007669"/>
    <property type="project" value="UniProtKB-UniRule"/>
</dbReference>
<evidence type="ECO:0000256" key="4">
    <source>
        <dbReference type="ARBA" id="ARBA00022982"/>
    </source>
</evidence>
<evidence type="ECO:0000256" key="2">
    <source>
        <dbReference type="ARBA" id="ARBA00022448"/>
    </source>
</evidence>
<organism evidence="10 11">
    <name type="scientific">Saccharomonospora azurea NA-128</name>
    <dbReference type="NCBI Taxonomy" id="882081"/>
    <lineage>
        <taxon>Bacteria</taxon>
        <taxon>Bacillati</taxon>
        <taxon>Actinomycetota</taxon>
        <taxon>Actinomycetes</taxon>
        <taxon>Pseudonocardiales</taxon>
        <taxon>Pseudonocardiaceae</taxon>
        <taxon>Saccharomonospora</taxon>
    </lineage>
</organism>
<dbReference type="OrthoDB" id="3215002at2"/>
<dbReference type="InterPro" id="IPR001080">
    <property type="entry name" value="3Fe4S_ferredoxin"/>
</dbReference>
<keyword evidence="3 8" id="KW-0479">Metal-binding</keyword>
<keyword evidence="2 8" id="KW-0813">Transport</keyword>
<gene>
    <name evidence="10" type="ORF">SacazDRAFT_00507</name>
</gene>
<dbReference type="Gene3D" id="3.30.70.20">
    <property type="match status" value="1"/>
</dbReference>
<keyword evidence="7" id="KW-0003">3Fe-4S</keyword>
<dbReference type="InterPro" id="IPR051269">
    <property type="entry name" value="Fe-S_cluster_ET"/>
</dbReference>
<dbReference type="InterPro" id="IPR017896">
    <property type="entry name" value="4Fe4S_Fe-S-bd"/>
</dbReference>
<evidence type="ECO:0000256" key="7">
    <source>
        <dbReference type="ARBA" id="ARBA00023291"/>
    </source>
</evidence>
<evidence type="ECO:0000259" key="9">
    <source>
        <dbReference type="PROSITE" id="PS51379"/>
    </source>
</evidence>
<evidence type="ECO:0000256" key="8">
    <source>
        <dbReference type="RuleBase" id="RU368020"/>
    </source>
</evidence>
<dbReference type="PANTHER" id="PTHR36923:SF3">
    <property type="entry name" value="FERREDOXIN"/>
    <property type="match status" value="1"/>
</dbReference>
<keyword evidence="4 8" id="KW-0249">Electron transport</keyword>
<reference evidence="10 11" key="1">
    <citation type="journal article" date="2012" name="Stand. Genomic Sci.">
        <title>Genome sequence of the soil bacterium Saccharomonospora azurea type strain (NA-128(T)).</title>
        <authorList>
            <person name="Klenk H.P."/>
            <person name="Held B."/>
            <person name="Lucas S."/>
            <person name="Lapidus A."/>
            <person name="Copeland A."/>
            <person name="Hammon N."/>
            <person name="Pitluck S."/>
            <person name="Goodwin L.A."/>
            <person name="Han C."/>
            <person name="Tapia R."/>
            <person name="Brambilla E.M."/>
            <person name="Potter G."/>
            <person name="Land M."/>
            <person name="Ivanova N."/>
            <person name="Rohde M."/>
            <person name="Goker M."/>
            <person name="Detter J.C."/>
            <person name="Kyrpides N.C."/>
            <person name="Woyke T."/>
        </authorList>
    </citation>
    <scope>NUCLEOTIDE SEQUENCE [LARGE SCALE GENOMIC DNA]</scope>
    <source>
        <strain evidence="10 11">NA-128</strain>
    </source>
</reference>
<feature type="domain" description="4Fe-4S ferredoxin-type" evidence="9">
    <location>
        <begin position="19"/>
        <end position="47"/>
    </location>
</feature>
<evidence type="ECO:0000256" key="5">
    <source>
        <dbReference type="ARBA" id="ARBA00023004"/>
    </source>
</evidence>